<keyword evidence="2" id="KW-1185">Reference proteome</keyword>
<proteinExistence type="predicted"/>
<sequence length="196" mass="22338">MQLIYIHGFNSSSRSTKAQQLAQWLQQHRPDVSYQVPDLHHEPAKAMEQLRALVDNAPADQKPLLIGSSLGGYYAAYLASRYSLKAILINPAARPYQLLQSYLGQNQNLYTDEGYCLTETHLQQLKALETEQFSQPKDLWLWLETGDEVLDWQQAADKYQHCQLDVILGGDHSYQNFQTRIPEILAFGEKGLTADE</sequence>
<dbReference type="Gene3D" id="3.40.50.1820">
    <property type="entry name" value="alpha/beta hydrolase"/>
    <property type="match status" value="1"/>
</dbReference>
<dbReference type="Pfam" id="PF05728">
    <property type="entry name" value="UPF0227"/>
    <property type="match status" value="1"/>
</dbReference>
<evidence type="ECO:0000313" key="1">
    <source>
        <dbReference type="EMBL" id="PVZ70192.1"/>
    </source>
</evidence>
<comment type="caution">
    <text evidence="1">The sequence shown here is derived from an EMBL/GenBank/DDBJ whole genome shotgun (WGS) entry which is preliminary data.</text>
</comment>
<protein>
    <submittedName>
        <fullName evidence="1">Esterase YqiA</fullName>
    </submittedName>
</protein>
<dbReference type="RefSeq" id="WP_116686265.1">
    <property type="nucleotide sequence ID" value="NZ_CAWNYD010000002.1"/>
</dbReference>
<dbReference type="InterPro" id="IPR029058">
    <property type="entry name" value="AB_hydrolase_fold"/>
</dbReference>
<dbReference type="OrthoDB" id="9814831at2"/>
<dbReference type="InterPro" id="IPR008886">
    <property type="entry name" value="UPF0227/Esterase_YqiA"/>
</dbReference>
<dbReference type="PANTHER" id="PTHR35602:SF3">
    <property type="entry name" value="ESTERASE YQIA"/>
    <property type="match status" value="1"/>
</dbReference>
<dbReference type="PANTHER" id="PTHR35602">
    <property type="entry name" value="ESTERASE YQIA-RELATED"/>
    <property type="match status" value="1"/>
</dbReference>
<evidence type="ECO:0000313" key="2">
    <source>
        <dbReference type="Proteomes" id="UP000244906"/>
    </source>
</evidence>
<organism evidence="1 2">
    <name type="scientific">Pelagibaculum spongiae</name>
    <dbReference type="NCBI Taxonomy" id="2080658"/>
    <lineage>
        <taxon>Bacteria</taxon>
        <taxon>Pseudomonadati</taxon>
        <taxon>Pseudomonadota</taxon>
        <taxon>Gammaproteobacteria</taxon>
        <taxon>Oceanospirillales</taxon>
        <taxon>Pelagibaculum</taxon>
    </lineage>
</organism>
<gene>
    <name evidence="1" type="ORF">DC094_06205</name>
</gene>
<reference evidence="1 2" key="1">
    <citation type="submission" date="2018-04" db="EMBL/GenBank/DDBJ databases">
        <title>Thalassorhabdus spongiae gen. nov., sp. nov., isolated from a marine sponge in South-West Iceland.</title>
        <authorList>
            <person name="Knobloch S."/>
            <person name="Daussin A."/>
            <person name="Johannsson R."/>
            <person name="Marteinsson V.T."/>
        </authorList>
    </citation>
    <scope>NUCLEOTIDE SEQUENCE [LARGE SCALE GENOMIC DNA]</scope>
    <source>
        <strain evidence="1 2">Hp12</strain>
    </source>
</reference>
<dbReference type="SUPFAM" id="SSF53474">
    <property type="entry name" value="alpha/beta-Hydrolases"/>
    <property type="match status" value="1"/>
</dbReference>
<accession>A0A2V1H188</accession>
<name>A0A2V1H188_9GAMM</name>
<dbReference type="Proteomes" id="UP000244906">
    <property type="component" value="Unassembled WGS sequence"/>
</dbReference>
<dbReference type="AlphaFoldDB" id="A0A2V1H188"/>
<dbReference type="EMBL" id="QDDL01000002">
    <property type="protein sequence ID" value="PVZ70192.1"/>
    <property type="molecule type" value="Genomic_DNA"/>
</dbReference>